<dbReference type="EC" id="6.1.1.2" evidence="2"/>
<dbReference type="Gene3D" id="3.40.50.620">
    <property type="entry name" value="HUPs"/>
    <property type="match status" value="1"/>
</dbReference>
<sequence>MTQYKTQLKQEANFGLLCYPLLQAADILAYNPTHVPVGPDQKQHVELTRSIARNANSVLTNRNLKPFFNVPEAIISKVRIMSLTNGVKKMSKSDENTNSRINLDDSETDICSKIENSLNLARENNNFKQVFQNLFQIVEFFETLVFVYSAKTNLSKFCNTLNRPF</sequence>
<dbReference type="Gene3D" id="1.10.240.10">
    <property type="entry name" value="Tyrosyl-Transfer RNA Synthetase"/>
    <property type="match status" value="1"/>
</dbReference>
<evidence type="ECO:0000256" key="1">
    <source>
        <dbReference type="ARBA" id="ARBA00005594"/>
    </source>
</evidence>
<evidence type="ECO:0000256" key="3">
    <source>
        <dbReference type="ARBA" id="ARBA00022598"/>
    </source>
</evidence>
<dbReference type="SUPFAM" id="SSF52374">
    <property type="entry name" value="Nucleotidylyl transferase"/>
    <property type="match status" value="1"/>
</dbReference>
<keyword evidence="3 9" id="KW-0436">Ligase</keyword>
<dbReference type="EMBL" id="JBDODL010000025">
    <property type="protein sequence ID" value="MES1918182.1"/>
    <property type="molecule type" value="Genomic_DNA"/>
</dbReference>
<evidence type="ECO:0000256" key="7">
    <source>
        <dbReference type="ARBA" id="ARBA00023146"/>
    </source>
</evidence>
<comment type="similarity">
    <text evidence="1 9">Belongs to the class-I aminoacyl-tRNA synthetase family.</text>
</comment>
<comment type="caution">
    <text evidence="10">The sequence shown here is derived from an EMBL/GenBank/DDBJ whole genome shotgun (WGS) entry which is preliminary data.</text>
</comment>
<evidence type="ECO:0000256" key="9">
    <source>
        <dbReference type="RuleBase" id="RU363036"/>
    </source>
</evidence>
<evidence type="ECO:0000256" key="5">
    <source>
        <dbReference type="ARBA" id="ARBA00022840"/>
    </source>
</evidence>
<keyword evidence="4 9" id="KW-0547">Nucleotide-binding</keyword>
<gene>
    <name evidence="10" type="ORF">MHBO_000193</name>
</gene>
<keyword evidence="7 9" id="KW-0030">Aminoacyl-tRNA synthetase</keyword>
<evidence type="ECO:0000313" key="10">
    <source>
        <dbReference type="EMBL" id="MES1918182.1"/>
    </source>
</evidence>
<keyword evidence="6 9" id="KW-0648">Protein biosynthesis</keyword>
<dbReference type="InterPro" id="IPR002305">
    <property type="entry name" value="aa-tRNA-synth_Ic"/>
</dbReference>
<dbReference type="InterPro" id="IPR050203">
    <property type="entry name" value="Trp-tRNA_synthetase"/>
</dbReference>
<dbReference type="InterPro" id="IPR002306">
    <property type="entry name" value="Trp-tRNA-ligase"/>
</dbReference>
<evidence type="ECO:0000313" key="11">
    <source>
        <dbReference type="Proteomes" id="UP001439008"/>
    </source>
</evidence>
<reference evidence="10 11" key="1">
    <citation type="journal article" date="2024" name="BMC Biol.">
        <title>Comparative genomics of Ascetosporea gives new insight into the evolutionary basis for animal parasitism in Rhizaria.</title>
        <authorList>
            <person name="Hiltunen Thoren M."/>
            <person name="Onut-Brannstrom I."/>
            <person name="Alfjorden A."/>
            <person name="Peckova H."/>
            <person name="Swords F."/>
            <person name="Hooper C."/>
            <person name="Holzer A.S."/>
            <person name="Bass D."/>
            <person name="Burki F."/>
        </authorList>
    </citation>
    <scope>NUCLEOTIDE SEQUENCE [LARGE SCALE GENOMIC DNA]</scope>
    <source>
        <strain evidence="10">20-A016</strain>
    </source>
</reference>
<dbReference type="Proteomes" id="UP001439008">
    <property type="component" value="Unassembled WGS sequence"/>
</dbReference>
<dbReference type="Pfam" id="PF00579">
    <property type="entry name" value="tRNA-synt_1b"/>
    <property type="match status" value="1"/>
</dbReference>
<evidence type="ECO:0000256" key="8">
    <source>
        <dbReference type="ARBA" id="ARBA00030268"/>
    </source>
</evidence>
<dbReference type="PANTHER" id="PTHR43766:SF1">
    <property type="entry name" value="TRYPTOPHAN--TRNA LIGASE, MITOCHONDRIAL"/>
    <property type="match status" value="1"/>
</dbReference>
<protein>
    <recommendedName>
        <fullName evidence="2">tryptophan--tRNA ligase</fullName>
        <ecNumber evidence="2">6.1.1.2</ecNumber>
    </recommendedName>
    <alternativeName>
        <fullName evidence="8">Tryptophanyl-tRNA synthetase</fullName>
    </alternativeName>
</protein>
<name>A0ABV2AEV3_9EUKA</name>
<proteinExistence type="inferred from homology"/>
<evidence type="ECO:0000256" key="6">
    <source>
        <dbReference type="ARBA" id="ARBA00022917"/>
    </source>
</evidence>
<organism evidence="10 11">
    <name type="scientific">Bonamia ostreae</name>
    <dbReference type="NCBI Taxonomy" id="126728"/>
    <lineage>
        <taxon>Eukaryota</taxon>
        <taxon>Sar</taxon>
        <taxon>Rhizaria</taxon>
        <taxon>Endomyxa</taxon>
        <taxon>Ascetosporea</taxon>
        <taxon>Haplosporida</taxon>
        <taxon>Bonamia</taxon>
    </lineage>
</organism>
<accession>A0ABV2AEV3</accession>
<dbReference type="PANTHER" id="PTHR43766">
    <property type="entry name" value="TRYPTOPHAN--TRNA LIGASE, MITOCHONDRIAL"/>
    <property type="match status" value="1"/>
</dbReference>
<dbReference type="InterPro" id="IPR014729">
    <property type="entry name" value="Rossmann-like_a/b/a_fold"/>
</dbReference>
<dbReference type="PRINTS" id="PR01039">
    <property type="entry name" value="TRNASYNTHTRP"/>
</dbReference>
<keyword evidence="11" id="KW-1185">Reference proteome</keyword>
<keyword evidence="5 9" id="KW-0067">ATP-binding</keyword>
<evidence type="ECO:0000256" key="4">
    <source>
        <dbReference type="ARBA" id="ARBA00022741"/>
    </source>
</evidence>
<evidence type="ECO:0000256" key="2">
    <source>
        <dbReference type="ARBA" id="ARBA00013161"/>
    </source>
</evidence>